<evidence type="ECO:0000256" key="9">
    <source>
        <dbReference type="SAM" id="MobiDB-lite"/>
    </source>
</evidence>
<feature type="domain" description="SLH" evidence="11">
    <location>
        <begin position="1788"/>
        <end position="1846"/>
    </location>
</feature>
<dbReference type="PROSITE" id="PS51272">
    <property type="entry name" value="SLH"/>
    <property type="match status" value="3"/>
</dbReference>
<organism evidence="12 13">
    <name type="scientific">Paenibacillus chartarius</name>
    <dbReference type="NCBI Taxonomy" id="747481"/>
    <lineage>
        <taxon>Bacteria</taxon>
        <taxon>Bacillati</taxon>
        <taxon>Bacillota</taxon>
        <taxon>Bacilli</taxon>
        <taxon>Bacillales</taxon>
        <taxon>Paenibacillaceae</taxon>
        <taxon>Paenibacillus</taxon>
    </lineage>
</organism>
<dbReference type="SUPFAM" id="SSF51126">
    <property type="entry name" value="Pectin lyase-like"/>
    <property type="match status" value="1"/>
</dbReference>
<comment type="subcellular location">
    <subcellularLocation>
        <location evidence="2">Secreted</location>
    </subcellularLocation>
</comment>
<keyword evidence="3" id="KW-0964">Secreted</keyword>
<feature type="domain" description="SLH" evidence="11">
    <location>
        <begin position="1724"/>
        <end position="1787"/>
    </location>
</feature>
<dbReference type="Pfam" id="PF25850">
    <property type="entry name" value="PelX_Ig"/>
    <property type="match status" value="1"/>
</dbReference>
<dbReference type="Pfam" id="PF00395">
    <property type="entry name" value="SLH"/>
    <property type="match status" value="3"/>
</dbReference>
<dbReference type="InterPro" id="IPR058953">
    <property type="entry name" value="PelX-like_N"/>
</dbReference>
<evidence type="ECO:0000259" key="11">
    <source>
        <dbReference type="PROSITE" id="PS51272"/>
    </source>
</evidence>
<feature type="region of interest" description="Disordered" evidence="9">
    <location>
        <begin position="1476"/>
        <end position="1527"/>
    </location>
</feature>
<evidence type="ECO:0000256" key="1">
    <source>
        <dbReference type="ARBA" id="ARBA00001913"/>
    </source>
</evidence>
<dbReference type="Pfam" id="PF07523">
    <property type="entry name" value="Big_3"/>
    <property type="match status" value="4"/>
</dbReference>
<proteinExistence type="inferred from homology"/>
<evidence type="ECO:0000256" key="8">
    <source>
        <dbReference type="ARBA" id="ARBA00038263"/>
    </source>
</evidence>
<evidence type="ECO:0000256" key="2">
    <source>
        <dbReference type="ARBA" id="ARBA00004613"/>
    </source>
</evidence>
<name>A0ABV6DGH4_9BACL</name>
<keyword evidence="4" id="KW-0479">Metal-binding</keyword>
<dbReference type="Proteomes" id="UP001589776">
    <property type="component" value="Unassembled WGS sequence"/>
</dbReference>
<feature type="chain" id="PRO_5046672808" evidence="10">
    <location>
        <begin position="26"/>
        <end position="1908"/>
    </location>
</feature>
<dbReference type="InterPro" id="IPR052052">
    <property type="entry name" value="Polysaccharide_Lyase_9"/>
</dbReference>
<reference evidence="12 13" key="1">
    <citation type="submission" date="2024-09" db="EMBL/GenBank/DDBJ databases">
        <authorList>
            <person name="Sun Q."/>
            <person name="Mori K."/>
        </authorList>
    </citation>
    <scope>NUCLEOTIDE SEQUENCE [LARGE SCALE GENOMIC DNA]</scope>
    <source>
        <strain evidence="12 13">CCM 7759</strain>
    </source>
</reference>
<dbReference type="InterPro" id="IPR001119">
    <property type="entry name" value="SLH_dom"/>
</dbReference>
<keyword evidence="7" id="KW-0456">Lyase</keyword>
<dbReference type="InterPro" id="IPR022038">
    <property type="entry name" value="Ig-like_bact"/>
</dbReference>
<comment type="similarity">
    <text evidence="8">Belongs to the polysaccharide lyase 9 family.</text>
</comment>
<dbReference type="Pfam" id="PF25849">
    <property type="entry name" value="PelX_N"/>
    <property type="match status" value="2"/>
</dbReference>
<dbReference type="PANTHER" id="PTHR40088:SF1">
    <property type="entry name" value="PECTATE LYASE PEL9"/>
    <property type="match status" value="1"/>
</dbReference>
<keyword evidence="5 10" id="KW-0732">Signal</keyword>
<evidence type="ECO:0000256" key="5">
    <source>
        <dbReference type="ARBA" id="ARBA00022729"/>
    </source>
</evidence>
<evidence type="ECO:0000256" key="4">
    <source>
        <dbReference type="ARBA" id="ARBA00022723"/>
    </source>
</evidence>
<comment type="cofactor">
    <cofactor evidence="1">
        <name>Ca(2+)</name>
        <dbReference type="ChEBI" id="CHEBI:29108"/>
    </cofactor>
</comment>
<evidence type="ECO:0000256" key="7">
    <source>
        <dbReference type="ARBA" id="ARBA00023239"/>
    </source>
</evidence>
<dbReference type="PANTHER" id="PTHR40088">
    <property type="entry name" value="PECTATE LYASE (EUROFUNG)"/>
    <property type="match status" value="1"/>
</dbReference>
<dbReference type="EMBL" id="JBHLWN010000022">
    <property type="protein sequence ID" value="MFC0211744.1"/>
    <property type="molecule type" value="Genomic_DNA"/>
</dbReference>
<evidence type="ECO:0000256" key="3">
    <source>
        <dbReference type="ARBA" id="ARBA00022525"/>
    </source>
</evidence>
<dbReference type="Gene3D" id="2.60.40.3630">
    <property type="match status" value="4"/>
</dbReference>
<evidence type="ECO:0000256" key="6">
    <source>
        <dbReference type="ARBA" id="ARBA00022837"/>
    </source>
</evidence>
<feature type="domain" description="SLH" evidence="11">
    <location>
        <begin position="1853"/>
        <end position="1908"/>
    </location>
</feature>
<sequence length="1908" mass="202812">MKEMKRSLGLLLSFMLVFSSLGITAAAEEADPTAGMISISSDWQGSVFGDVGGQDKITSTNFAITENPDNTVTLRSSNNRGKVVTSTTSSPTEGIAYYYKQIPDDANFEMTATASVKSYAADNQVSFGIMARSMVYTNVSGATYASGDYVAAGAIDQKMQSFRKLNNAVTKEEFTGVETPAADKQYQLSIKRTGSNFAVKIGDEVKTVDTVTGITYVGLYTARNTEVKFSNVNLTIEQPINLGEWKFGAFGNSTDTSTDPAKNPNPVIAADGSVRLTATGGKIDSSGKMGISYYFKELPAGTNFEISAKAKVNSFNSNTGISTPGQKSFGLMVMDDVGQHGSTDGHVTNFVGIGGFGGTPNVMKTAMKAAGAYSTNAISGVNAPAANEQYDLRIRKIGQVYLLTANGVTQKLVPDQLVSDTFYAGLYAARDADITFSDIRITADPRMPASLTADTSLMKTTYLIGEELDLSALKLTAVYPNGAQETISAADYAVTGFDSGTEGTKTVTLHFNGVVATIQVNVIALTVVNLQTKYLPAKTVYYPGDALDLQGLVLTADYNNHTTAELTPDKYSLSVEGAAWNGTSYVLDTPGTKRVTVTSTETPSKSASFTITVKDALIEGIEVRQQPKKTLYFLNEELNLEGMVVYAKYSDQGEVRLMKQDYTVSALDTTTAGAKQVTLAHKGKTATLALTVKAKEATGVQVTKYPITTYTVGSDFDRTGLEVSKVYDNGDREPLDETQYTLDTSAYSGAQTGTCDIRIIPADSALAPIVLKVTVREADAQPWKTIIFGQSTSSSKNSVTESGDKQSVRLVALEGAGKVTGDHDGISFYYKELDAAQDNFVLSADIQVEAYAKDPHDGQESFGIMARDAIGTNGNSAVFASNIAAIGGFSGGTKEANGTQLFVRTGVQSSDGAGSKGVQKIMLDSEKPGPSNTAPVKNYRLTLAKTNSGFVGQLNDGEKRMFFEPDILNVQDSKMYVGFYTARLATITVSNIDLQVTAAATDAPKVEAPKVATTPDFSVLSLERTSNPDYRLRLKANVSGTATVKLGETVLAQDAPVQAGVELAVPAALAASGANHFSLAFLPNDDQFLTSYDKLVKNFTVTTKSYVPNGNIFVSPTGTSAGTGTAEQPLDLDTAIDYVRAGQKIILLGGTYVRSSMVNIKKYNDGTAAAKKVLEAAPGTRPVIDFDKKSEGVVLSGSYWHVKGIDVTRSAGNTKGFTVGGSYNIVELVNTYENGDTGLQISRTDDSEDKTLWPSYNLILNCTSYDNRDPSDNNADGFAAKLTAGYGNIFRGAISHNNIDDGWDLYTKSGSGAIGPVLIENSIAYNNGFLTNGTVGKGDKNGFKLGGEGIHVPHIIRGSIAFGNGAYGFASNSNPGVIAENNIAFDNARGNMNFTTYSHITPDFRIDGFISYQKSYTAEDNYPAALASKTNFMFDGTQSANAAGEVLTDANFASLTPVTSYERDANGDIIRGDFLKYLPSRPAPSPDSDSGDSTDTPAPSTPAPANSGAAPSGAKPHAANNDGSVTLQPATTTAAGTVRAEIDKSALDSAIAMTKAGEDGKRTVRIEVPGAQTAAGGYEIVLPASVYKAGSADLQLELKTGAATIRMPGHMFTSSELVGAESVALTVREVEPAAPFKERLGSSPVYEFHVRVDGEQINWSNTDAPVQVAIPYTPSANETNPEFIVVWFLAPSGEIVPVTSGKYSKEDGKVYFTTDHFSQYAVTYHHKTFADASSHWAKAQIDVMASKGIIQGVSDTAFMPSEHITRADFTLLLVRALGLTAQADQSFPDVTPADYFYKEVIVAKKLGLVDGMDNGRFDPRESITRQDMMVIAARALRAAHYAGLKDAAEGTELDGFTDKAAIAGYAKQELAAMVKAGLIEGDAQNRVNPTAATTRAEAAALIYRLYNR</sequence>
<feature type="signal peptide" evidence="10">
    <location>
        <begin position="1"/>
        <end position="25"/>
    </location>
</feature>
<evidence type="ECO:0000256" key="10">
    <source>
        <dbReference type="SAM" id="SignalP"/>
    </source>
</evidence>
<feature type="compositionally biased region" description="Low complexity" evidence="9">
    <location>
        <begin position="1486"/>
        <end position="1514"/>
    </location>
</feature>
<protein>
    <submittedName>
        <fullName evidence="12">Bacterial Ig-like domain-containing protein</fullName>
    </submittedName>
</protein>
<dbReference type="InterPro" id="IPR012334">
    <property type="entry name" value="Pectin_lyas_fold"/>
</dbReference>
<dbReference type="RefSeq" id="WP_377468735.1">
    <property type="nucleotide sequence ID" value="NZ_JBHLWN010000022.1"/>
</dbReference>
<dbReference type="Gene3D" id="2.160.20.10">
    <property type="entry name" value="Single-stranded right-handed beta-helix, Pectin lyase-like"/>
    <property type="match status" value="1"/>
</dbReference>
<keyword evidence="6" id="KW-0106">Calcium</keyword>
<gene>
    <name evidence="12" type="ORF">ACFFK0_04625</name>
</gene>
<dbReference type="InterPro" id="IPR058863">
    <property type="entry name" value="PelX-like_Ig"/>
</dbReference>
<keyword evidence="13" id="KW-1185">Reference proteome</keyword>
<dbReference type="InterPro" id="IPR011050">
    <property type="entry name" value="Pectin_lyase_fold/virulence"/>
</dbReference>
<accession>A0ABV6DGH4</accession>
<comment type="caution">
    <text evidence="12">The sequence shown here is derived from an EMBL/GenBank/DDBJ whole genome shotgun (WGS) entry which is preliminary data.</text>
</comment>
<evidence type="ECO:0000313" key="12">
    <source>
        <dbReference type="EMBL" id="MFC0211744.1"/>
    </source>
</evidence>
<evidence type="ECO:0000313" key="13">
    <source>
        <dbReference type="Proteomes" id="UP001589776"/>
    </source>
</evidence>